<feature type="binding site" evidence="6">
    <location>
        <position position="172"/>
    </location>
    <ligand>
        <name>Mg(2+)</name>
        <dbReference type="ChEBI" id="CHEBI:18420"/>
        <label>1</label>
    </ligand>
</feature>
<dbReference type="Gene3D" id="3.60.10.10">
    <property type="entry name" value="Endonuclease/exonuclease/phosphatase"/>
    <property type="match status" value="1"/>
</dbReference>
<comment type="similarity">
    <text evidence="1">Belongs to the DNA repair enzymes AP/ExoA family.</text>
</comment>
<dbReference type="GO" id="GO:0003677">
    <property type="term" value="F:DNA binding"/>
    <property type="evidence" value="ECO:0007669"/>
    <property type="project" value="InterPro"/>
</dbReference>
<keyword evidence="10" id="KW-1185">Reference proteome</keyword>
<dbReference type="PANTHER" id="PTHR43250">
    <property type="entry name" value="EXODEOXYRIBONUCLEASE III"/>
    <property type="match status" value="1"/>
</dbReference>
<keyword evidence="4 6" id="KW-0460">Magnesium</keyword>
<dbReference type="GO" id="GO:0006281">
    <property type="term" value="P:DNA repair"/>
    <property type="evidence" value="ECO:0007669"/>
    <property type="project" value="InterPro"/>
</dbReference>
<feature type="site" description="Interaction with DNA substrate" evidence="7">
    <location>
        <position position="273"/>
    </location>
</feature>
<dbReference type="GO" id="GO:0004519">
    <property type="term" value="F:endonuclease activity"/>
    <property type="evidence" value="ECO:0007669"/>
    <property type="project" value="InterPro"/>
</dbReference>
<dbReference type="InterPro" id="IPR020847">
    <property type="entry name" value="AP_endonuclease_F1_BS"/>
</dbReference>
<reference evidence="10" key="1">
    <citation type="submission" date="2016-10" db="EMBL/GenBank/DDBJ databases">
        <authorList>
            <person name="Varghese N."/>
            <person name="Submissions S."/>
        </authorList>
    </citation>
    <scope>NUCLEOTIDE SEQUENCE [LARGE SCALE GENOMIC DNA]</scope>
    <source>
        <strain evidence="10">DSM 23422</strain>
    </source>
</reference>
<evidence type="ECO:0000259" key="8">
    <source>
        <dbReference type="Pfam" id="PF03372"/>
    </source>
</evidence>
<dbReference type="STRING" id="394264.SAMN04488040_2315"/>
<dbReference type="InterPro" id="IPR005135">
    <property type="entry name" value="Endo/exonuclease/phosphatase"/>
</dbReference>
<evidence type="ECO:0000256" key="5">
    <source>
        <dbReference type="PIRSR" id="PIRSR604808-1"/>
    </source>
</evidence>
<dbReference type="PROSITE" id="PS51435">
    <property type="entry name" value="AP_NUCLEASE_F1_4"/>
    <property type="match status" value="1"/>
</dbReference>
<dbReference type="InterPro" id="IPR036691">
    <property type="entry name" value="Endo/exonu/phosph_ase_sf"/>
</dbReference>
<dbReference type="PROSITE" id="PS00726">
    <property type="entry name" value="AP_NUCLEASE_F1_1"/>
    <property type="match status" value="1"/>
</dbReference>
<evidence type="ECO:0000256" key="3">
    <source>
        <dbReference type="ARBA" id="ARBA00022801"/>
    </source>
</evidence>
<feature type="binding site" evidence="6">
    <location>
        <position position="56"/>
    </location>
    <ligand>
        <name>Mg(2+)</name>
        <dbReference type="ChEBI" id="CHEBI:18420"/>
        <label>1</label>
    </ligand>
</feature>
<evidence type="ECO:0000256" key="2">
    <source>
        <dbReference type="ARBA" id="ARBA00022723"/>
    </source>
</evidence>
<gene>
    <name evidence="9" type="ORF">SAMN04488040_2315</name>
</gene>
<keyword evidence="3" id="KW-0378">Hydrolase</keyword>
<feature type="active site" description="Proton donor/acceptor" evidence="5">
    <location>
        <position position="170"/>
    </location>
</feature>
<feature type="domain" description="Endonuclease/exonuclease/phosphatase" evidence="8">
    <location>
        <begin position="26"/>
        <end position="273"/>
    </location>
</feature>
<dbReference type="NCBIfam" id="TIGR00633">
    <property type="entry name" value="xth"/>
    <property type="match status" value="1"/>
</dbReference>
<protein>
    <submittedName>
        <fullName evidence="9">Exodeoxyribonuclease-3</fullName>
    </submittedName>
</protein>
<feature type="binding site" evidence="6">
    <location>
        <position position="29"/>
    </location>
    <ligand>
        <name>Mg(2+)</name>
        <dbReference type="ChEBI" id="CHEBI:18420"/>
        <label>1</label>
    </ligand>
</feature>
<dbReference type="SUPFAM" id="SSF56219">
    <property type="entry name" value="DNase I-like"/>
    <property type="match status" value="1"/>
</dbReference>
<dbReference type="GO" id="GO:0008311">
    <property type="term" value="F:double-stranded DNA 3'-5' DNA exonuclease activity"/>
    <property type="evidence" value="ECO:0007669"/>
    <property type="project" value="InterPro"/>
</dbReference>
<dbReference type="Pfam" id="PF03372">
    <property type="entry name" value="Exo_endo_phos"/>
    <property type="match status" value="1"/>
</dbReference>
<evidence type="ECO:0000256" key="6">
    <source>
        <dbReference type="PIRSR" id="PIRSR604808-2"/>
    </source>
</evidence>
<evidence type="ECO:0000313" key="9">
    <source>
        <dbReference type="EMBL" id="SFS89732.1"/>
    </source>
</evidence>
<feature type="site" description="Transition state stabilizer" evidence="7">
    <location>
        <position position="172"/>
    </location>
</feature>
<dbReference type="PANTHER" id="PTHR43250:SF2">
    <property type="entry name" value="EXODEOXYRIBONUCLEASE III"/>
    <property type="match status" value="1"/>
</dbReference>
<accession>A0A1I6TKE2</accession>
<feature type="active site" description="Proton acceptor" evidence="5">
    <location>
        <position position="273"/>
    </location>
</feature>
<dbReference type="InterPro" id="IPR004808">
    <property type="entry name" value="AP_endonuc_1"/>
</dbReference>
<dbReference type="InterPro" id="IPR037493">
    <property type="entry name" value="ExoIII-like"/>
</dbReference>
<dbReference type="AlphaFoldDB" id="A0A1I6TKE2"/>
<sequence>MVATSRFALGCARSDLGDGSLPFTLATWNINSVRLREPLVLKLLQDHGPDVLCLQECKSPVDKIPTEAFHAAGYTHMVARGQKGYNGVAILSRLPLEDAGDQDFATLGHARHVAAKLENGVTIHNFYVPAGGDVPDREVNEKFGQKLDYLADMRDWFHSDKPQKSILVGDLNIAPREDDVWGHKQLLKVVSHTPIEVEKLAETQNAGGFVDITRQDIPEGNLYSWWSYRAKDWDAADKGRRLDHVWATPDISNAAHSSKILRDVRGWEKPSDHVPVFATFDL</sequence>
<keyword evidence="2 6" id="KW-0479">Metal-binding</keyword>
<dbReference type="GO" id="GO:0046872">
    <property type="term" value="F:metal ion binding"/>
    <property type="evidence" value="ECO:0007669"/>
    <property type="project" value="UniProtKB-KW"/>
</dbReference>
<dbReference type="Proteomes" id="UP000199239">
    <property type="component" value="Unassembled WGS sequence"/>
</dbReference>
<feature type="binding site" evidence="6">
    <location>
        <position position="272"/>
    </location>
    <ligand>
        <name>Mg(2+)</name>
        <dbReference type="ChEBI" id="CHEBI:18420"/>
        <label>1</label>
    </ligand>
</feature>
<organism evidence="9 10">
    <name type="scientific">Sulfitobacter marinus</name>
    <dbReference type="NCBI Taxonomy" id="394264"/>
    <lineage>
        <taxon>Bacteria</taxon>
        <taxon>Pseudomonadati</taxon>
        <taxon>Pseudomonadota</taxon>
        <taxon>Alphaproteobacteria</taxon>
        <taxon>Rhodobacterales</taxon>
        <taxon>Roseobacteraceae</taxon>
        <taxon>Sulfitobacter</taxon>
    </lineage>
</organism>
<evidence type="ECO:0000256" key="1">
    <source>
        <dbReference type="ARBA" id="ARBA00007092"/>
    </source>
</evidence>
<dbReference type="CDD" id="cd09086">
    <property type="entry name" value="ExoIII-like_AP-endo"/>
    <property type="match status" value="1"/>
</dbReference>
<comment type="cofactor">
    <cofactor evidence="6">
        <name>Mg(2+)</name>
        <dbReference type="ChEBI" id="CHEBI:18420"/>
    </cofactor>
    <cofactor evidence="6">
        <name>Mn(2+)</name>
        <dbReference type="ChEBI" id="CHEBI:29035"/>
    </cofactor>
    <text evidence="6">Probably binds two magnesium or manganese ions per subunit.</text>
</comment>
<keyword evidence="6" id="KW-0464">Manganese</keyword>
<name>A0A1I6TKE2_9RHOB</name>
<proteinExistence type="inferred from homology"/>
<feature type="active site" evidence="5">
    <location>
        <position position="127"/>
    </location>
</feature>
<evidence type="ECO:0000256" key="7">
    <source>
        <dbReference type="PIRSR" id="PIRSR604808-3"/>
    </source>
</evidence>
<feature type="binding site" evidence="6">
    <location>
        <position position="273"/>
    </location>
    <ligand>
        <name>Mg(2+)</name>
        <dbReference type="ChEBI" id="CHEBI:18420"/>
        <label>1</label>
    </ligand>
</feature>
<dbReference type="EMBL" id="FPAJ01000003">
    <property type="protein sequence ID" value="SFS89732.1"/>
    <property type="molecule type" value="Genomic_DNA"/>
</dbReference>
<evidence type="ECO:0000256" key="4">
    <source>
        <dbReference type="ARBA" id="ARBA00022842"/>
    </source>
</evidence>
<feature type="binding site" evidence="6">
    <location>
        <position position="170"/>
    </location>
    <ligand>
        <name>Mg(2+)</name>
        <dbReference type="ChEBI" id="CHEBI:18420"/>
        <label>1</label>
    </ligand>
</feature>
<feature type="site" description="Important for catalytic activity" evidence="7">
    <location>
        <position position="243"/>
    </location>
</feature>
<evidence type="ECO:0000313" key="10">
    <source>
        <dbReference type="Proteomes" id="UP000199239"/>
    </source>
</evidence>